<keyword evidence="17" id="KW-1185">Reference proteome</keyword>
<keyword evidence="7 14" id="KW-0812">Transmembrane</keyword>
<comment type="similarity">
    <text evidence="2">Belongs to the glycosyltransferase 48 family.</text>
</comment>
<feature type="transmembrane region" description="Helical" evidence="14">
    <location>
        <begin position="606"/>
        <end position="625"/>
    </location>
</feature>
<evidence type="ECO:0000256" key="2">
    <source>
        <dbReference type="ARBA" id="ARBA00009040"/>
    </source>
</evidence>
<keyword evidence="11" id="KW-0961">Cell wall biogenesis/degradation</keyword>
<dbReference type="GO" id="GO:0005886">
    <property type="term" value="C:plasma membrane"/>
    <property type="evidence" value="ECO:0007669"/>
    <property type="project" value="UniProtKB-SubCell"/>
</dbReference>
<feature type="transmembrane region" description="Helical" evidence="14">
    <location>
        <begin position="720"/>
        <end position="738"/>
    </location>
</feature>
<feature type="transmembrane region" description="Helical" evidence="14">
    <location>
        <begin position="775"/>
        <end position="792"/>
    </location>
</feature>
<reference evidence="17" key="1">
    <citation type="journal article" date="2019" name="Gigascience">
        <title>De novo genome assembly of the endangered Acer yangbiense, a plant species with extremely small populations endemic to Yunnan Province, China.</title>
        <authorList>
            <person name="Yang J."/>
            <person name="Wariss H.M."/>
            <person name="Tao L."/>
            <person name="Zhang R."/>
            <person name="Yun Q."/>
            <person name="Hollingsworth P."/>
            <person name="Dao Z."/>
            <person name="Luo G."/>
            <person name="Guo H."/>
            <person name="Ma Y."/>
            <person name="Sun W."/>
        </authorList>
    </citation>
    <scope>NUCLEOTIDE SEQUENCE [LARGE SCALE GENOMIC DNA]</scope>
    <source>
        <strain evidence="17">cv. br00</strain>
    </source>
</reference>
<evidence type="ECO:0000256" key="12">
    <source>
        <dbReference type="ARBA" id="ARBA00032165"/>
    </source>
</evidence>
<evidence type="ECO:0000256" key="1">
    <source>
        <dbReference type="ARBA" id="ARBA00004651"/>
    </source>
</evidence>
<comment type="catalytic activity">
    <reaction evidence="13">
        <text>[(1-&gt;3)-beta-D-glucosyl](n) + UDP-alpha-D-glucose = [(1-&gt;3)-beta-D-glucosyl](n+1) + UDP + H(+)</text>
        <dbReference type="Rhea" id="RHEA:21476"/>
        <dbReference type="Rhea" id="RHEA-COMP:11146"/>
        <dbReference type="Rhea" id="RHEA-COMP:14303"/>
        <dbReference type="ChEBI" id="CHEBI:15378"/>
        <dbReference type="ChEBI" id="CHEBI:37671"/>
        <dbReference type="ChEBI" id="CHEBI:58223"/>
        <dbReference type="ChEBI" id="CHEBI:58885"/>
        <dbReference type="EC" id="2.4.1.34"/>
    </reaction>
</comment>
<organism evidence="16 17">
    <name type="scientific">Salix brachista</name>
    <dbReference type="NCBI Taxonomy" id="2182728"/>
    <lineage>
        <taxon>Eukaryota</taxon>
        <taxon>Viridiplantae</taxon>
        <taxon>Streptophyta</taxon>
        <taxon>Embryophyta</taxon>
        <taxon>Tracheophyta</taxon>
        <taxon>Spermatophyta</taxon>
        <taxon>Magnoliopsida</taxon>
        <taxon>eudicotyledons</taxon>
        <taxon>Gunneridae</taxon>
        <taxon>Pentapetalae</taxon>
        <taxon>rosids</taxon>
        <taxon>fabids</taxon>
        <taxon>Malpighiales</taxon>
        <taxon>Salicaceae</taxon>
        <taxon>Saliceae</taxon>
        <taxon>Salix</taxon>
    </lineage>
</organism>
<evidence type="ECO:0000256" key="10">
    <source>
        <dbReference type="ARBA" id="ARBA00023136"/>
    </source>
</evidence>
<dbReference type="InterPro" id="IPR026899">
    <property type="entry name" value="FKS1-like_dom1"/>
</dbReference>
<dbReference type="Pfam" id="PF14288">
    <property type="entry name" value="FKS1_dom1"/>
    <property type="match status" value="2"/>
</dbReference>
<evidence type="ECO:0000256" key="6">
    <source>
        <dbReference type="ARBA" id="ARBA00022679"/>
    </source>
</evidence>
<feature type="transmembrane region" description="Helical" evidence="14">
    <location>
        <begin position="1737"/>
        <end position="1755"/>
    </location>
</feature>
<dbReference type="EC" id="2.4.1.34" evidence="3"/>
<dbReference type="GO" id="GO:0008360">
    <property type="term" value="P:regulation of cell shape"/>
    <property type="evidence" value="ECO:0007669"/>
    <property type="project" value="UniProtKB-KW"/>
</dbReference>
<sequence>MYRVSDNWERLVRAALRRELGHGHEKTSSGIAGAVPASLVRSTNIDAILQAADEIQDEDPNVARILCEQAYSMAQNLDPSSDGRGVLQFKTGLMSVIKQKLAKRDGARIDRNRDIEHLWEFYQRYKTRHRVDDIQREGQKFRESGNFSTANLGEFDLRSLEMKKVFATLRALVEVMEALSKDADPHGVGRYIMEELQRIKSAGELATYNIVPLEAPSLTNAIGVFPEVRGAISAIRYAEHYPRFPAGFKISGEREVDMFDLLEYVFGFQNDNVKNQRENIILSIANAQSRLGLPIQADPKIDEKAINEVFLKVLDNYIKWCKYLRKRLAWNSIEAINRDRKIFMVSLYFLIWGEAANVRFLPECICYIFHQMAKELDAILDHGEANRATSCITESGSVSFLEKIICPIYETIVALLASAIGKNLSSQKKGRACTLAFLLQIRDQRGKMAAKDTTSVTDTSYAMKLANSEAESNNNGKAAHSAWRNYDDFNEYFWSPTCFDLGWPMKEDSSFLFKPKKSKRVDLLCIGSYDLLSILSQALRLVLAVAMDTGKSTFVEHRTFLHLYRSFHRLWIFLVLMFQALTIIAFNHGNLSLDTFKEILSVGPSFAVMNFIESCLDVLLMFGAYSSARGMAISRLVIRKVLEEKNRQNSDSFHFRIYILVLGVYAALRLFLALMLKFPACHALSDMSDQSFFQFFKWIYQERYYVGRGLFEKMSDYCRYVLYWLVIFACKFTFAYFLQASYLASIRPLVKPTNTIRNLPSLPYSWHDLISKNNNNVLTIASLWAPVVAIYIMDIHIWYTVLSAIVGGVMGARARLGEIRSIEMVHKRFESFPEAFVKNLVSQQAQRMYVIWNTEAAAEDAAQQTYNSIEANGRNVHIEIYKGSMCLPRTSFYESQDMKKVYAALFAPFWNEIIKSLREEDYISNREMDLLSVPSNTGSLRLVQWPLFLLSSKILLAVDLALDCKDTQTDLWNRIRKDEYMAYAVQECYYSVEKILHSLVDGEGRLWVERIFREINNSILEGSLVITLRLEKLPHVLSRFIALFGLLIQNETPELANGASKAVLAVYEAVTHDLLSSDLREQLDTWNILAKARNEERLFSRIEWPKDPEIKEQVKRLQLLLTVRDSAANIPKNLEARRRLEFFANSLFMDMPSAKPVSEMTPFSVFTPYYSETVLYSSSELRVENEDGISVLFYLQKIFPDEWENFLERIGRAESTGDADLQENSSDSLELRFWASYRGQTLARTVRGMMYYRRALMLQSYLEGRSLGVDDHSQTNFSTVQGFELSREARAQADLKFTYVVSCQIYGQQKQRKAVEAADISLLLQRNEALRVAYIHVEESDSGGQVSHEFYSKLVKADIHGKDQDPVEGLNNFVALFQLLSHEIYSIKLPGNPKLGEGKPENQNHAIIFTRGEAIQTIDMNQDNYLEEAMKMRNLLEEFRENHGIRPPTILGVRENVFTGSVSSLAWFMSNQETSFVTLGQRVLAYPLKVRMHYGHPDVFDRIFHITRGGISKASRVINISEDIYAGFNTTLRQGNITHHEYIQVGKGRDVGLNQIALFEGKVAGGNGEQVLSRDVYRLGQLLDFFRMLSFYFTTVGFYVCTMMTVLTVYVFLYGRAYLAFSGLDNAISVTAMKMGNTALDAALNAQFLVQIGVFTAVPMIMGFILELGLLKAVFSFITMQLQLCSVFFTFSLGTRTHYFGRTILHGGAKYRATGRGFVVRHIKFAENYRLYSRSHFVKALEVALLLIVYLAYGYSNGGSVSFVLVTLSSWFLVISWLFAPYIFNPSGFEWQKTVDDFEDWTSWLLYKGGVGVKGDNSWESWWEEEQAHIQTLRGRILETILSLRFLIFQYGIVYKLHLTGKSTSFAVYGFSWVVLVCLVMIFKVFTYSPKRTTSFQLLMRFMQGVASLGLVAALCLVVAFTDLSIPDLFASFLAFIATGWTILSVTDMKGLIPWQEFAKTVYSMTSIFLLRGLVEYMHFDGLNSELLLLSSPDLHFIINVLVILSSLTAKPVSILLKQVAIAWKRIVWTLGLWDSVREFARMYDAGMGMLIFVPIAILSWFPFVSTFQSRLLFNQAFSRGLEISLILAGNKANVGI</sequence>
<evidence type="ECO:0000256" key="8">
    <source>
        <dbReference type="ARBA" id="ARBA00022960"/>
    </source>
</evidence>
<comment type="subcellular location">
    <subcellularLocation>
        <location evidence="1">Cell membrane</location>
        <topology evidence="1">Multi-pass membrane protein</topology>
    </subcellularLocation>
</comment>
<dbReference type="InterPro" id="IPR023175">
    <property type="entry name" value="Vta1/CALS_N_sf"/>
</dbReference>
<evidence type="ECO:0000259" key="15">
    <source>
        <dbReference type="SMART" id="SM01205"/>
    </source>
</evidence>
<dbReference type="Pfam" id="PF02364">
    <property type="entry name" value="Glucan_synthase"/>
    <property type="match status" value="1"/>
</dbReference>
<keyword evidence="4" id="KW-1003">Cell membrane</keyword>
<keyword evidence="5" id="KW-0328">Glycosyltransferase</keyword>
<dbReference type="Gene3D" id="1.25.40.270">
    <property type="entry name" value="Vacuolar protein sorting-associated protein vta1"/>
    <property type="match status" value="1"/>
</dbReference>
<keyword evidence="9 14" id="KW-1133">Transmembrane helix</keyword>
<evidence type="ECO:0000313" key="17">
    <source>
        <dbReference type="Proteomes" id="UP000326939"/>
    </source>
</evidence>
<keyword evidence="10 14" id="KW-0472">Membrane</keyword>
<dbReference type="Pfam" id="PF25968">
    <property type="entry name" value="CALS1"/>
    <property type="match status" value="1"/>
</dbReference>
<feature type="transmembrane region" description="Helical" evidence="14">
    <location>
        <begin position="1674"/>
        <end position="1694"/>
    </location>
</feature>
<feature type="transmembrane region" description="Helical" evidence="14">
    <location>
        <begin position="1898"/>
        <end position="1920"/>
    </location>
</feature>
<feature type="transmembrane region" description="Helical" evidence="14">
    <location>
        <begin position="567"/>
        <end position="586"/>
    </location>
</feature>
<feature type="transmembrane region" description="Helical" evidence="14">
    <location>
        <begin position="1589"/>
        <end position="1612"/>
    </location>
</feature>
<feature type="domain" description="1,3-beta-glucan synthase component FKS1-like" evidence="15">
    <location>
        <begin position="339"/>
        <end position="506"/>
    </location>
</feature>
<dbReference type="GO" id="GO:0003843">
    <property type="term" value="F:1,3-beta-D-glucan synthase activity"/>
    <property type="evidence" value="ECO:0007669"/>
    <property type="project" value="UniProtKB-EC"/>
</dbReference>
<feature type="transmembrane region" description="Helical" evidence="14">
    <location>
        <begin position="1837"/>
        <end position="1854"/>
    </location>
</feature>
<feature type="transmembrane region" description="Helical" evidence="14">
    <location>
        <begin position="655"/>
        <end position="676"/>
    </location>
</feature>
<dbReference type="PANTHER" id="PTHR12741:SF67">
    <property type="entry name" value="CALLOSE SYNTHASE 10"/>
    <property type="match status" value="1"/>
</dbReference>
<feature type="transmembrane region" description="Helical" evidence="14">
    <location>
        <begin position="1648"/>
        <end position="1668"/>
    </location>
</feature>
<evidence type="ECO:0000256" key="11">
    <source>
        <dbReference type="ARBA" id="ARBA00023316"/>
    </source>
</evidence>
<feature type="transmembrane region" description="Helical" evidence="14">
    <location>
        <begin position="2046"/>
        <end position="2064"/>
    </location>
</feature>
<evidence type="ECO:0000313" key="16">
    <source>
        <dbReference type="EMBL" id="KAB5525087.1"/>
    </source>
</evidence>
<evidence type="ECO:0000256" key="4">
    <source>
        <dbReference type="ARBA" id="ARBA00022475"/>
    </source>
</evidence>
<dbReference type="PANTHER" id="PTHR12741">
    <property type="entry name" value="LYST-INTERACTING PROTEIN LIP5 DOPAMINE RESPONSIVE PROTEIN DRG-1"/>
    <property type="match status" value="1"/>
</dbReference>
<name>A0A5N5KBU5_9ROSI</name>
<evidence type="ECO:0000256" key="5">
    <source>
        <dbReference type="ARBA" id="ARBA00022676"/>
    </source>
</evidence>
<dbReference type="EMBL" id="VDCV01000015">
    <property type="protein sequence ID" value="KAB5525087.1"/>
    <property type="molecule type" value="Genomic_DNA"/>
</dbReference>
<keyword evidence="6" id="KW-0808">Transferase</keyword>
<keyword evidence="8" id="KW-0133">Cell shape</keyword>
<feature type="transmembrane region" description="Helical" evidence="14">
    <location>
        <begin position="1995"/>
        <end position="2017"/>
    </location>
</feature>
<evidence type="ECO:0000256" key="3">
    <source>
        <dbReference type="ARBA" id="ARBA00012589"/>
    </source>
</evidence>
<accession>A0A5N5KBU5</accession>
<dbReference type="InterPro" id="IPR058851">
    <property type="entry name" value="CALS1_helical"/>
</dbReference>
<dbReference type="InterPro" id="IPR003440">
    <property type="entry name" value="Glyco_trans_48_dom"/>
</dbReference>
<dbReference type="GO" id="GO:0071555">
    <property type="term" value="P:cell wall organization"/>
    <property type="evidence" value="ECO:0007669"/>
    <property type="project" value="UniProtKB-KW"/>
</dbReference>
<comment type="caution">
    <text evidence="16">The sequence shown here is derived from an EMBL/GenBank/DDBJ whole genome shotgun (WGS) entry which is preliminary data.</text>
</comment>
<feature type="transmembrane region" description="Helical" evidence="14">
    <location>
        <begin position="1926"/>
        <end position="1946"/>
    </location>
</feature>
<dbReference type="SMART" id="SM01205">
    <property type="entry name" value="FKS1_dom1"/>
    <property type="match status" value="1"/>
</dbReference>
<dbReference type="GO" id="GO:0006075">
    <property type="term" value="P:(1-&gt;3)-beta-D-glucan biosynthetic process"/>
    <property type="evidence" value="ECO:0007669"/>
    <property type="project" value="InterPro"/>
</dbReference>
<proteinExistence type="inferred from homology"/>
<feature type="transmembrane region" description="Helical" evidence="14">
    <location>
        <begin position="1866"/>
        <end position="1886"/>
    </location>
</feature>
<evidence type="ECO:0000256" key="7">
    <source>
        <dbReference type="ARBA" id="ARBA00022692"/>
    </source>
</evidence>
<feature type="transmembrane region" description="Helical" evidence="14">
    <location>
        <begin position="1761"/>
        <end position="1784"/>
    </location>
</feature>
<evidence type="ECO:0000256" key="9">
    <source>
        <dbReference type="ARBA" id="ARBA00022989"/>
    </source>
</evidence>
<evidence type="ECO:0000256" key="14">
    <source>
        <dbReference type="SAM" id="Phobius"/>
    </source>
</evidence>
<protein>
    <recommendedName>
        <fullName evidence="12">1,3-beta-glucan synthase</fullName>
        <ecNumber evidence="3">2.4.1.34</ecNumber>
    </recommendedName>
    <alternativeName>
        <fullName evidence="12">1,3-beta-glucan synthase</fullName>
    </alternativeName>
</protein>
<evidence type="ECO:0000256" key="13">
    <source>
        <dbReference type="ARBA" id="ARBA00047777"/>
    </source>
</evidence>
<dbReference type="GO" id="GO:0000148">
    <property type="term" value="C:1,3-beta-D-glucan synthase complex"/>
    <property type="evidence" value="ECO:0007669"/>
    <property type="project" value="InterPro"/>
</dbReference>
<dbReference type="Proteomes" id="UP000326939">
    <property type="component" value="Chromosome 15"/>
</dbReference>
<feature type="transmembrane region" description="Helical" evidence="14">
    <location>
        <begin position="1958"/>
        <end position="1975"/>
    </location>
</feature>
<gene>
    <name evidence="16" type="ORF">DKX38_022836</name>
</gene>